<dbReference type="PATRIC" id="fig|1254432.3.peg.10810"/>
<gene>
    <name evidence="1" type="ORF">SCE1572_47870</name>
</gene>
<accession>S4YB40</accession>
<evidence type="ECO:0000313" key="2">
    <source>
        <dbReference type="Proteomes" id="UP000014803"/>
    </source>
</evidence>
<dbReference type="OrthoDB" id="9936483at2"/>
<protein>
    <submittedName>
        <fullName evidence="1">Uncharacterized protein</fullName>
    </submittedName>
</protein>
<evidence type="ECO:0000313" key="1">
    <source>
        <dbReference type="EMBL" id="AGP41541.1"/>
    </source>
</evidence>
<dbReference type="Proteomes" id="UP000014803">
    <property type="component" value="Chromosome"/>
</dbReference>
<dbReference type="STRING" id="1254432.SCE1572_47870"/>
<dbReference type="AlphaFoldDB" id="S4YB40"/>
<dbReference type="EMBL" id="CP003969">
    <property type="protein sequence ID" value="AGP41541.1"/>
    <property type="molecule type" value="Genomic_DNA"/>
</dbReference>
<sequence>MKVLRVIRIETAPGGAVHLVTEAGERVIVTRESDEHSVARVVSVLEREVSVRCILSAEALPKRGAEPALF</sequence>
<dbReference type="RefSeq" id="WP_020741409.1">
    <property type="nucleotide sequence ID" value="NC_021658.1"/>
</dbReference>
<organism evidence="1 2">
    <name type="scientific">Sorangium cellulosum So0157-2</name>
    <dbReference type="NCBI Taxonomy" id="1254432"/>
    <lineage>
        <taxon>Bacteria</taxon>
        <taxon>Pseudomonadati</taxon>
        <taxon>Myxococcota</taxon>
        <taxon>Polyangia</taxon>
        <taxon>Polyangiales</taxon>
        <taxon>Polyangiaceae</taxon>
        <taxon>Sorangium</taxon>
    </lineage>
</organism>
<dbReference type="HOGENOM" id="CLU_2755768_0_0_7"/>
<dbReference type="KEGG" id="scu:SCE1572_47870"/>
<reference evidence="1 2" key="1">
    <citation type="journal article" date="2013" name="Sci. Rep.">
        <title>Extraordinary expansion of a Sorangium cellulosum genome from an alkaline milieu.</title>
        <authorList>
            <person name="Han K."/>
            <person name="Li Z.F."/>
            <person name="Peng R."/>
            <person name="Zhu L.P."/>
            <person name="Zhou T."/>
            <person name="Wang L.G."/>
            <person name="Li S.G."/>
            <person name="Zhang X.B."/>
            <person name="Hu W."/>
            <person name="Wu Z.H."/>
            <person name="Qin N."/>
            <person name="Li Y.Z."/>
        </authorList>
    </citation>
    <scope>NUCLEOTIDE SEQUENCE [LARGE SCALE GENOMIC DNA]</scope>
    <source>
        <strain evidence="1 2">So0157-2</strain>
    </source>
</reference>
<proteinExistence type="predicted"/>
<name>S4YB40_SORCE</name>